<evidence type="ECO:0000313" key="3">
    <source>
        <dbReference type="EMBL" id="GGW89635.1"/>
    </source>
</evidence>
<protein>
    <submittedName>
        <fullName evidence="3">Transglycosylase</fullName>
    </submittedName>
</protein>
<dbReference type="SUPFAM" id="SSF53955">
    <property type="entry name" value="Lysozyme-like"/>
    <property type="match status" value="1"/>
</dbReference>
<dbReference type="Pfam" id="PF01464">
    <property type="entry name" value="SLT"/>
    <property type="match status" value="1"/>
</dbReference>
<dbReference type="InterPro" id="IPR008258">
    <property type="entry name" value="Transglycosylase_SLT_dom_1"/>
</dbReference>
<reference evidence="3" key="1">
    <citation type="journal article" date="2014" name="Int. J. Syst. Evol. Microbiol.">
        <title>Complete genome sequence of Corynebacterium casei LMG S-19264T (=DSM 44701T), isolated from a smear-ripened cheese.</title>
        <authorList>
            <consortium name="US DOE Joint Genome Institute (JGI-PGF)"/>
            <person name="Walter F."/>
            <person name="Albersmeier A."/>
            <person name="Kalinowski J."/>
            <person name="Ruckert C."/>
        </authorList>
    </citation>
    <scope>NUCLEOTIDE SEQUENCE</scope>
    <source>
        <strain evidence="3">KCTC 23732</strain>
    </source>
</reference>
<organism evidence="3 4">
    <name type="scientific">Advenella faeciporci</name>
    <dbReference type="NCBI Taxonomy" id="797535"/>
    <lineage>
        <taxon>Bacteria</taxon>
        <taxon>Pseudomonadati</taxon>
        <taxon>Pseudomonadota</taxon>
        <taxon>Betaproteobacteria</taxon>
        <taxon>Burkholderiales</taxon>
        <taxon>Alcaligenaceae</taxon>
    </lineage>
</organism>
<keyword evidence="1" id="KW-1133">Transmembrane helix</keyword>
<evidence type="ECO:0000259" key="2">
    <source>
        <dbReference type="Pfam" id="PF01464"/>
    </source>
</evidence>
<sequence>MALFDISPETRQVRQGVVSFFYDFIRLMVMYLGIAAMVLVAAIFILPAAQDRFQQVRLAVLAALEPDNSMVSEQDFLSLFAVNDQYERSRKALSSAVVSPEEAATEKGFFANLTIDQPQFSLPGVSADQAQLLRDYIARKFKVARNVTGSLILTVYETAREKDLDPLLVLGVIAVESRYNPFAESHVGAQGLMQVLTRVHAEKFDEFYGGKLSALNPVANVRVGTRILRDCIKRRGSVDGGLACYVGATGPNGGSGYAARVQAERKRIALESGIPLGKNLGQFY</sequence>
<keyword evidence="4" id="KW-1185">Reference proteome</keyword>
<gene>
    <name evidence="3" type="ORF">GCM10011450_19800</name>
</gene>
<dbReference type="AlphaFoldDB" id="A0A918JMC1"/>
<keyword evidence="1" id="KW-0472">Membrane</keyword>
<dbReference type="EMBL" id="BMYS01000014">
    <property type="protein sequence ID" value="GGW89635.1"/>
    <property type="molecule type" value="Genomic_DNA"/>
</dbReference>
<dbReference type="Gene3D" id="1.10.530.10">
    <property type="match status" value="1"/>
</dbReference>
<proteinExistence type="predicted"/>
<evidence type="ECO:0000256" key="1">
    <source>
        <dbReference type="SAM" id="Phobius"/>
    </source>
</evidence>
<dbReference type="InterPro" id="IPR023346">
    <property type="entry name" value="Lysozyme-like_dom_sf"/>
</dbReference>
<accession>A0A918JMC1</accession>
<reference evidence="3" key="2">
    <citation type="submission" date="2020-09" db="EMBL/GenBank/DDBJ databases">
        <authorList>
            <person name="Sun Q."/>
            <person name="Kim S."/>
        </authorList>
    </citation>
    <scope>NUCLEOTIDE SEQUENCE</scope>
    <source>
        <strain evidence="3">KCTC 23732</strain>
    </source>
</reference>
<name>A0A918JMC1_9BURK</name>
<feature type="transmembrane region" description="Helical" evidence="1">
    <location>
        <begin position="28"/>
        <end position="49"/>
    </location>
</feature>
<dbReference type="RefSeq" id="WP_189385334.1">
    <property type="nucleotide sequence ID" value="NZ_BAABFY010000051.1"/>
</dbReference>
<feature type="domain" description="Transglycosylase SLT" evidence="2">
    <location>
        <begin position="158"/>
        <end position="246"/>
    </location>
</feature>
<dbReference type="Proteomes" id="UP000608345">
    <property type="component" value="Unassembled WGS sequence"/>
</dbReference>
<keyword evidence="1" id="KW-0812">Transmembrane</keyword>
<evidence type="ECO:0000313" key="4">
    <source>
        <dbReference type="Proteomes" id="UP000608345"/>
    </source>
</evidence>
<comment type="caution">
    <text evidence="3">The sequence shown here is derived from an EMBL/GenBank/DDBJ whole genome shotgun (WGS) entry which is preliminary data.</text>
</comment>